<evidence type="ECO:0000256" key="3">
    <source>
        <dbReference type="ARBA" id="ARBA00022448"/>
    </source>
</evidence>
<feature type="compositionally biased region" description="Polar residues" evidence="10">
    <location>
        <begin position="428"/>
        <end position="438"/>
    </location>
</feature>
<evidence type="ECO:0000256" key="1">
    <source>
        <dbReference type="ARBA" id="ARBA00004383"/>
    </source>
</evidence>
<sequence>MSFSNTATEQRAKEAKSVKSFLAVSLIGSLAVHIGVLASGLTNLLSVAPQIEEDKPIEITFVEPQTQETPKPPQEKIEENQPIPVPVPQSQPQKKVEKQKVISRQQPAQEELRKTTVSEKPVERSVSRTASNTTPTTNNTFSDKPAISSLETGAVSKDVGVLTGIETNSGIAFGNSNRTGTVESNNTGTGRRKSEIVATGSTTPQPPTEIRRSRRDGGSGNGDGRAACKECDTAYPEQARRNGVEGRVEVAVDTDAQGNVTNVRVVRSSGNRDLDEATVRQAQEWKLKPSPRGRQGVTIGTEYAIEGSQRHRQLQESARQHQARQRRQQTTAAQPGRNRRQMETATNSTSAPATRQRQSVATSSRRATTSNTATSNRRVRRSSVATNSNNRTRTSSSTPRRVRRNNIATNSTRKPVATQARRQRRQPVVSNNTVGQPTTRRRRELNGANNQSSRRQRQLAAPTVPK</sequence>
<keyword evidence="9 11" id="KW-0472">Membrane</keyword>
<evidence type="ECO:0000256" key="7">
    <source>
        <dbReference type="ARBA" id="ARBA00022927"/>
    </source>
</evidence>
<feature type="transmembrane region" description="Helical" evidence="11">
    <location>
        <begin position="21"/>
        <end position="41"/>
    </location>
</feature>
<evidence type="ECO:0000256" key="5">
    <source>
        <dbReference type="ARBA" id="ARBA00022519"/>
    </source>
</evidence>
<comment type="caution">
    <text evidence="13">The sequence shown here is derived from an EMBL/GenBank/DDBJ whole genome shotgun (WGS) entry which is preliminary data.</text>
</comment>
<dbReference type="STRING" id="1921803.NIES593_17410"/>
<evidence type="ECO:0000256" key="2">
    <source>
        <dbReference type="ARBA" id="ARBA00006555"/>
    </source>
</evidence>
<dbReference type="InterPro" id="IPR037682">
    <property type="entry name" value="TonB_C"/>
</dbReference>
<comment type="similarity">
    <text evidence="2">Belongs to the TonB family.</text>
</comment>
<dbReference type="InterPro" id="IPR006260">
    <property type="entry name" value="TonB/TolA_C"/>
</dbReference>
<organism evidence="13 14">
    <name type="scientific">Hydrococcus rivularis NIES-593</name>
    <dbReference type="NCBI Taxonomy" id="1921803"/>
    <lineage>
        <taxon>Bacteria</taxon>
        <taxon>Bacillati</taxon>
        <taxon>Cyanobacteriota</taxon>
        <taxon>Cyanophyceae</taxon>
        <taxon>Pleurocapsales</taxon>
        <taxon>Hydrococcaceae</taxon>
        <taxon>Hydrococcus</taxon>
    </lineage>
</organism>
<dbReference type="NCBIfam" id="TIGR01352">
    <property type="entry name" value="tonB_Cterm"/>
    <property type="match status" value="1"/>
</dbReference>
<keyword evidence="4" id="KW-1003">Cell membrane</keyword>
<evidence type="ECO:0000313" key="13">
    <source>
        <dbReference type="EMBL" id="OKH20902.1"/>
    </source>
</evidence>
<feature type="region of interest" description="Disordered" evidence="10">
    <location>
        <begin position="173"/>
        <end position="227"/>
    </location>
</feature>
<dbReference type="GO" id="GO:0031992">
    <property type="term" value="F:energy transducer activity"/>
    <property type="evidence" value="ECO:0007669"/>
    <property type="project" value="TreeGrafter"/>
</dbReference>
<evidence type="ECO:0000256" key="10">
    <source>
        <dbReference type="SAM" id="MobiDB-lite"/>
    </source>
</evidence>
<gene>
    <name evidence="13" type="ORF">NIES593_17410</name>
</gene>
<feature type="compositionally biased region" description="Polar residues" evidence="10">
    <location>
        <begin position="173"/>
        <end position="189"/>
    </location>
</feature>
<feature type="compositionally biased region" description="Polar residues" evidence="10">
    <location>
        <begin position="343"/>
        <end position="353"/>
    </location>
</feature>
<protein>
    <recommendedName>
        <fullName evidence="12">TonB C-terminal domain-containing protein</fullName>
    </recommendedName>
</protein>
<feature type="compositionally biased region" description="Basic and acidic residues" evidence="10">
    <location>
        <begin position="110"/>
        <end position="126"/>
    </location>
</feature>
<feature type="region of interest" description="Disordered" evidence="10">
    <location>
        <begin position="61"/>
        <end position="145"/>
    </location>
</feature>
<evidence type="ECO:0000313" key="14">
    <source>
        <dbReference type="Proteomes" id="UP000186868"/>
    </source>
</evidence>
<dbReference type="GO" id="GO:0098797">
    <property type="term" value="C:plasma membrane protein complex"/>
    <property type="evidence" value="ECO:0007669"/>
    <property type="project" value="TreeGrafter"/>
</dbReference>
<dbReference type="GO" id="GO:0015031">
    <property type="term" value="P:protein transport"/>
    <property type="evidence" value="ECO:0007669"/>
    <property type="project" value="UniProtKB-KW"/>
</dbReference>
<dbReference type="InterPro" id="IPR051045">
    <property type="entry name" value="TonB-dependent_transducer"/>
</dbReference>
<evidence type="ECO:0000256" key="6">
    <source>
        <dbReference type="ARBA" id="ARBA00022692"/>
    </source>
</evidence>
<dbReference type="GO" id="GO:0055085">
    <property type="term" value="P:transmembrane transport"/>
    <property type="evidence" value="ECO:0007669"/>
    <property type="project" value="InterPro"/>
</dbReference>
<name>A0A1U7HBC2_9CYAN</name>
<reference evidence="13 14" key="1">
    <citation type="submission" date="2016-11" db="EMBL/GenBank/DDBJ databases">
        <title>Draft Genome Sequences of Nine Cyanobacterial Strains from Diverse Habitats.</title>
        <authorList>
            <person name="Zhu T."/>
            <person name="Hou S."/>
            <person name="Lu X."/>
            <person name="Hess W.R."/>
        </authorList>
    </citation>
    <scope>NUCLEOTIDE SEQUENCE [LARGE SCALE GENOMIC DNA]</scope>
    <source>
        <strain evidence="13 14">NIES-593</strain>
    </source>
</reference>
<evidence type="ECO:0000256" key="9">
    <source>
        <dbReference type="ARBA" id="ARBA00023136"/>
    </source>
</evidence>
<dbReference type="OrthoDB" id="512494at2"/>
<evidence type="ECO:0000256" key="8">
    <source>
        <dbReference type="ARBA" id="ARBA00022989"/>
    </source>
</evidence>
<feature type="compositionally biased region" description="Low complexity" evidence="10">
    <location>
        <begin position="354"/>
        <end position="399"/>
    </location>
</feature>
<dbReference type="PANTHER" id="PTHR33446">
    <property type="entry name" value="PROTEIN TONB-RELATED"/>
    <property type="match status" value="1"/>
</dbReference>
<keyword evidence="14" id="KW-1185">Reference proteome</keyword>
<evidence type="ECO:0000259" key="12">
    <source>
        <dbReference type="PROSITE" id="PS52015"/>
    </source>
</evidence>
<keyword evidence="7" id="KW-0653">Protein transport</keyword>
<dbReference type="Proteomes" id="UP000186868">
    <property type="component" value="Unassembled WGS sequence"/>
</dbReference>
<proteinExistence type="inferred from homology"/>
<dbReference type="EMBL" id="MRCB01000025">
    <property type="protein sequence ID" value="OKH20902.1"/>
    <property type="molecule type" value="Genomic_DNA"/>
</dbReference>
<dbReference type="Pfam" id="PF03544">
    <property type="entry name" value="TonB_C"/>
    <property type="match status" value="1"/>
</dbReference>
<comment type="subcellular location">
    <subcellularLocation>
        <location evidence="1">Cell inner membrane</location>
        <topology evidence="1">Single-pass membrane protein</topology>
        <orientation evidence="1">Periplasmic side</orientation>
    </subcellularLocation>
</comment>
<feature type="region of interest" description="Disordered" evidence="10">
    <location>
        <begin position="308"/>
        <end position="466"/>
    </location>
</feature>
<dbReference type="PANTHER" id="PTHR33446:SF2">
    <property type="entry name" value="PROTEIN TONB"/>
    <property type="match status" value="1"/>
</dbReference>
<dbReference type="Gene3D" id="3.30.1150.10">
    <property type="match status" value="1"/>
</dbReference>
<feature type="domain" description="TonB C-terminal" evidence="12">
    <location>
        <begin position="220"/>
        <end position="312"/>
    </location>
</feature>
<accession>A0A1U7HBC2</accession>
<dbReference type="RefSeq" id="WP_073600793.1">
    <property type="nucleotide sequence ID" value="NZ_MRCB01000025.1"/>
</dbReference>
<evidence type="ECO:0000256" key="4">
    <source>
        <dbReference type="ARBA" id="ARBA00022475"/>
    </source>
</evidence>
<keyword evidence="5" id="KW-0997">Cell inner membrane</keyword>
<keyword evidence="8 11" id="KW-1133">Transmembrane helix</keyword>
<keyword evidence="3" id="KW-0813">Transport</keyword>
<evidence type="ECO:0000256" key="11">
    <source>
        <dbReference type="SAM" id="Phobius"/>
    </source>
</evidence>
<dbReference type="PROSITE" id="PS52015">
    <property type="entry name" value="TONB_CTD"/>
    <property type="match status" value="1"/>
</dbReference>
<dbReference type="AlphaFoldDB" id="A0A1U7HBC2"/>
<dbReference type="SUPFAM" id="SSF74653">
    <property type="entry name" value="TolA/TonB C-terminal domain"/>
    <property type="match status" value="1"/>
</dbReference>
<keyword evidence="6 11" id="KW-0812">Transmembrane</keyword>